<keyword evidence="4" id="KW-0812">Transmembrane</keyword>
<dbReference type="InterPro" id="IPR004358">
    <property type="entry name" value="Sig_transdc_His_kin-like_C"/>
</dbReference>
<evidence type="ECO:0000256" key="4">
    <source>
        <dbReference type="SAM" id="Phobius"/>
    </source>
</evidence>
<dbReference type="RefSeq" id="WP_166844073.1">
    <property type="nucleotide sequence ID" value="NZ_JAAONY010000002.1"/>
</dbReference>
<accession>A0A7X0JSJ8</accession>
<keyword evidence="4" id="KW-1133">Transmembrane helix</keyword>
<protein>
    <recommendedName>
        <fullName evidence="2">histidine kinase</fullName>
        <ecNumber evidence="2">2.7.13.3</ecNumber>
    </recommendedName>
</protein>
<dbReference type="InterPro" id="IPR036890">
    <property type="entry name" value="HATPase_C_sf"/>
</dbReference>
<dbReference type="EC" id="2.7.13.3" evidence="2"/>
<name>A0A7X0JSJ8_9GAMM</name>
<evidence type="ECO:0000259" key="5">
    <source>
        <dbReference type="PROSITE" id="PS50109"/>
    </source>
</evidence>
<feature type="transmembrane region" description="Helical" evidence="4">
    <location>
        <begin position="9"/>
        <end position="29"/>
    </location>
</feature>
<dbReference type="PROSITE" id="PS50109">
    <property type="entry name" value="HIS_KIN"/>
    <property type="match status" value="1"/>
</dbReference>
<dbReference type="PANTHER" id="PTHR43547:SF2">
    <property type="entry name" value="HYBRID SIGNAL TRANSDUCTION HISTIDINE KINASE C"/>
    <property type="match status" value="1"/>
</dbReference>
<feature type="transmembrane region" description="Helical" evidence="4">
    <location>
        <begin position="35"/>
        <end position="55"/>
    </location>
</feature>
<evidence type="ECO:0000313" key="6">
    <source>
        <dbReference type="EMBL" id="MBB6521510.1"/>
    </source>
</evidence>
<reference evidence="6 7" key="1">
    <citation type="submission" date="2020-08" db="EMBL/GenBank/DDBJ databases">
        <title>Genomic Encyclopedia of Type Strains, Phase IV (KMG-IV): sequencing the most valuable type-strain genomes for metagenomic binning, comparative biology and taxonomic classification.</title>
        <authorList>
            <person name="Goeker M."/>
        </authorList>
    </citation>
    <scope>NUCLEOTIDE SEQUENCE [LARGE SCALE GENOMIC DNA]</scope>
    <source>
        <strain evidence="6 7">DSM 22368</strain>
    </source>
</reference>
<dbReference type="SMART" id="SM00387">
    <property type="entry name" value="HATPase_c"/>
    <property type="match status" value="1"/>
</dbReference>
<evidence type="ECO:0000256" key="3">
    <source>
        <dbReference type="ARBA" id="ARBA00022553"/>
    </source>
</evidence>
<dbReference type="CDD" id="cd00075">
    <property type="entry name" value="HATPase"/>
    <property type="match status" value="1"/>
</dbReference>
<dbReference type="Gene3D" id="3.30.565.10">
    <property type="entry name" value="Histidine kinase-like ATPase, C-terminal domain"/>
    <property type="match status" value="1"/>
</dbReference>
<evidence type="ECO:0000256" key="1">
    <source>
        <dbReference type="ARBA" id="ARBA00000085"/>
    </source>
</evidence>
<keyword evidence="3" id="KW-0597">Phosphoprotein</keyword>
<dbReference type="PRINTS" id="PR00344">
    <property type="entry name" value="BCTRLSENSOR"/>
</dbReference>
<keyword evidence="7" id="KW-1185">Reference proteome</keyword>
<comment type="caution">
    <text evidence="6">The sequence shown here is derived from an EMBL/GenBank/DDBJ whole genome shotgun (WGS) entry which is preliminary data.</text>
</comment>
<dbReference type="PANTHER" id="PTHR43547">
    <property type="entry name" value="TWO-COMPONENT HISTIDINE KINASE"/>
    <property type="match status" value="1"/>
</dbReference>
<evidence type="ECO:0000256" key="2">
    <source>
        <dbReference type="ARBA" id="ARBA00012438"/>
    </source>
</evidence>
<feature type="domain" description="Histidine kinase" evidence="5">
    <location>
        <begin position="230"/>
        <end position="460"/>
    </location>
</feature>
<dbReference type="Proteomes" id="UP000528457">
    <property type="component" value="Unassembled WGS sequence"/>
</dbReference>
<keyword evidence="6" id="KW-0808">Transferase</keyword>
<evidence type="ECO:0000313" key="7">
    <source>
        <dbReference type="Proteomes" id="UP000528457"/>
    </source>
</evidence>
<dbReference type="EMBL" id="JACHHT010000002">
    <property type="protein sequence ID" value="MBB6521510.1"/>
    <property type="molecule type" value="Genomic_DNA"/>
</dbReference>
<dbReference type="InParanoid" id="A0A7X0JSJ8"/>
<dbReference type="SUPFAM" id="SSF55874">
    <property type="entry name" value="ATPase domain of HSP90 chaperone/DNA topoisomerase II/histidine kinase"/>
    <property type="match status" value="1"/>
</dbReference>
<dbReference type="InterPro" id="IPR005467">
    <property type="entry name" value="His_kinase_dom"/>
</dbReference>
<sequence>MIFKRFSHALYVQLLILFFCLLGLVYFILTPGYYAVSMLMALMSMAACWALQRLVTKHNRQYTRLLQAANHLDFDNRLPPAPIDCSFPELNQQLEKLLYSWQEQLQRQALELKHCQAMIEHMPIPLISIQGEDTVHFHNQSARRFFELGDFCKAGDLRRFGEDFYYALCHLKPGQQQLLNFYDGRQTRQLSVQTSLYKSNKGQEILISLMDIEAELDRNQLQAWREMASVLSHELLNSITPVASLAETSQTLLEDCRKGIMSDGSIGTPRASEALDDAYEASQVLARRAKGLMDFVSNYRQLQNTAEIKPQIFTLAELFKELNTLLLADSSFHNIELQFETEPASLQLNADRELLEQLLINLMKNSAQAMAEQSNQASSGHRISVSAYLDRRNRCHVEVLDNGPGIKAEHQKRIFLPFYTSKNDGSGIGLAMARQTMVAHGGKISVHDGPSGGALFRLSF</sequence>
<comment type="catalytic activity">
    <reaction evidence="1">
        <text>ATP + protein L-histidine = ADP + protein N-phospho-L-histidine.</text>
        <dbReference type="EC" id="2.7.13.3"/>
    </reaction>
</comment>
<gene>
    <name evidence="6" type="ORF">HNR48_001795</name>
</gene>
<dbReference type="Pfam" id="PF02518">
    <property type="entry name" value="HATPase_c"/>
    <property type="match status" value="1"/>
</dbReference>
<proteinExistence type="predicted"/>
<organism evidence="6 7">
    <name type="scientific">Pseudoteredinibacter isoporae</name>
    <dbReference type="NCBI Taxonomy" id="570281"/>
    <lineage>
        <taxon>Bacteria</taxon>
        <taxon>Pseudomonadati</taxon>
        <taxon>Pseudomonadota</taxon>
        <taxon>Gammaproteobacteria</taxon>
        <taxon>Cellvibrionales</taxon>
        <taxon>Cellvibrionaceae</taxon>
        <taxon>Pseudoteredinibacter</taxon>
    </lineage>
</organism>
<dbReference type="InterPro" id="IPR003594">
    <property type="entry name" value="HATPase_dom"/>
</dbReference>
<keyword evidence="6" id="KW-0418">Kinase</keyword>
<dbReference type="AlphaFoldDB" id="A0A7X0JSJ8"/>
<dbReference type="GO" id="GO:0000155">
    <property type="term" value="F:phosphorelay sensor kinase activity"/>
    <property type="evidence" value="ECO:0007669"/>
    <property type="project" value="TreeGrafter"/>
</dbReference>
<keyword evidence="4" id="KW-0472">Membrane</keyword>